<reference evidence="11 12" key="1">
    <citation type="journal article" date="2015" name="Fungal Genet. Biol.">
        <title>Evolution of novel wood decay mechanisms in Agaricales revealed by the genome sequences of Fistulina hepatica and Cylindrobasidium torrendii.</title>
        <authorList>
            <person name="Floudas D."/>
            <person name="Held B.W."/>
            <person name="Riley R."/>
            <person name="Nagy L.G."/>
            <person name="Koehler G."/>
            <person name="Ransdell A.S."/>
            <person name="Younus H."/>
            <person name="Chow J."/>
            <person name="Chiniquy J."/>
            <person name="Lipzen A."/>
            <person name="Tritt A."/>
            <person name="Sun H."/>
            <person name="Haridas S."/>
            <person name="LaButti K."/>
            <person name="Ohm R.A."/>
            <person name="Kues U."/>
            <person name="Blanchette R.A."/>
            <person name="Grigoriev I.V."/>
            <person name="Minto R.E."/>
            <person name="Hibbett D.S."/>
        </authorList>
    </citation>
    <scope>NUCLEOTIDE SEQUENCE [LARGE SCALE GENOMIC DNA]</scope>
    <source>
        <strain evidence="11 12">ATCC 64428</strain>
    </source>
</reference>
<protein>
    <recommendedName>
        <fullName evidence="10">PHD-type domain-containing protein</fullName>
    </recommendedName>
</protein>
<dbReference type="SUPFAM" id="SSF57903">
    <property type="entry name" value="FYVE/PHD zinc finger"/>
    <property type="match status" value="1"/>
</dbReference>
<evidence type="ECO:0000256" key="8">
    <source>
        <dbReference type="ARBA" id="ARBA00023242"/>
    </source>
</evidence>
<evidence type="ECO:0000256" key="1">
    <source>
        <dbReference type="ARBA" id="ARBA00004123"/>
    </source>
</evidence>
<evidence type="ECO:0000256" key="7">
    <source>
        <dbReference type="ARBA" id="ARBA00023163"/>
    </source>
</evidence>
<organism evidence="11 12">
    <name type="scientific">Fistulina hepatica ATCC 64428</name>
    <dbReference type="NCBI Taxonomy" id="1128425"/>
    <lineage>
        <taxon>Eukaryota</taxon>
        <taxon>Fungi</taxon>
        <taxon>Dikarya</taxon>
        <taxon>Basidiomycota</taxon>
        <taxon>Agaricomycotina</taxon>
        <taxon>Agaricomycetes</taxon>
        <taxon>Agaricomycetidae</taxon>
        <taxon>Agaricales</taxon>
        <taxon>Fistulinaceae</taxon>
        <taxon>Fistulina</taxon>
    </lineage>
</organism>
<comment type="subcellular location">
    <subcellularLocation>
        <location evidence="1">Nucleus</location>
    </subcellularLocation>
</comment>
<accession>A0A0D7AJ69</accession>
<keyword evidence="7" id="KW-0804">Transcription</keyword>
<keyword evidence="4 9" id="KW-0863">Zinc-finger</keyword>
<keyword evidence="8" id="KW-0539">Nucleus</keyword>
<dbReference type="GO" id="GO:0008270">
    <property type="term" value="F:zinc ion binding"/>
    <property type="evidence" value="ECO:0007669"/>
    <property type="project" value="UniProtKB-KW"/>
</dbReference>
<name>A0A0D7AJ69_9AGAR</name>
<evidence type="ECO:0000256" key="3">
    <source>
        <dbReference type="ARBA" id="ARBA00022737"/>
    </source>
</evidence>
<dbReference type="Gene3D" id="3.30.40.10">
    <property type="entry name" value="Zinc/RING finger domain, C3HC4 (zinc finger)"/>
    <property type="match status" value="1"/>
</dbReference>
<feature type="domain" description="PHD-type" evidence="10">
    <location>
        <begin position="11"/>
        <end position="53"/>
    </location>
</feature>
<feature type="non-terminal residue" evidence="11">
    <location>
        <position position="1"/>
    </location>
</feature>
<dbReference type="InterPro" id="IPR011011">
    <property type="entry name" value="Znf_FYVE_PHD"/>
</dbReference>
<evidence type="ECO:0000313" key="11">
    <source>
        <dbReference type="EMBL" id="KIY51799.1"/>
    </source>
</evidence>
<evidence type="ECO:0000259" key="10">
    <source>
        <dbReference type="PROSITE" id="PS50016"/>
    </source>
</evidence>
<keyword evidence="2" id="KW-0479">Metal-binding</keyword>
<evidence type="ECO:0000256" key="9">
    <source>
        <dbReference type="PROSITE-ProRule" id="PRU00146"/>
    </source>
</evidence>
<dbReference type="InterPro" id="IPR019787">
    <property type="entry name" value="Znf_PHD-finger"/>
</dbReference>
<keyword evidence="6" id="KW-0805">Transcription regulation</keyword>
<dbReference type="SMART" id="SM00249">
    <property type="entry name" value="PHD"/>
    <property type="match status" value="1"/>
</dbReference>
<keyword evidence="5" id="KW-0862">Zinc</keyword>
<dbReference type="AlphaFoldDB" id="A0A0D7AJ69"/>
<dbReference type="Pfam" id="PF00628">
    <property type="entry name" value="PHD"/>
    <property type="match status" value="1"/>
</dbReference>
<dbReference type="Proteomes" id="UP000054144">
    <property type="component" value="Unassembled WGS sequence"/>
</dbReference>
<keyword evidence="12" id="KW-1185">Reference proteome</keyword>
<evidence type="ECO:0000256" key="4">
    <source>
        <dbReference type="ARBA" id="ARBA00022771"/>
    </source>
</evidence>
<evidence type="ECO:0000256" key="2">
    <source>
        <dbReference type="ARBA" id="ARBA00022723"/>
    </source>
</evidence>
<dbReference type="PANTHER" id="PTHR45888">
    <property type="entry name" value="HL01030P-RELATED"/>
    <property type="match status" value="1"/>
</dbReference>
<evidence type="ECO:0000313" key="12">
    <source>
        <dbReference type="Proteomes" id="UP000054144"/>
    </source>
</evidence>
<feature type="non-terminal residue" evidence="11">
    <location>
        <position position="53"/>
    </location>
</feature>
<gene>
    <name evidence="11" type="ORF">FISHEDRAFT_15065</name>
</gene>
<dbReference type="PROSITE" id="PS50016">
    <property type="entry name" value="ZF_PHD_2"/>
    <property type="match status" value="1"/>
</dbReference>
<sequence>LRTYPWSCLECKKCEICREKGDDDRILFCDSCDRGWHMDCLNPPIKDMPENEW</sequence>
<evidence type="ECO:0000256" key="5">
    <source>
        <dbReference type="ARBA" id="ARBA00022833"/>
    </source>
</evidence>
<dbReference type="InterPro" id="IPR013083">
    <property type="entry name" value="Znf_RING/FYVE/PHD"/>
</dbReference>
<keyword evidence="3" id="KW-0677">Repeat</keyword>
<evidence type="ECO:0000256" key="6">
    <source>
        <dbReference type="ARBA" id="ARBA00023015"/>
    </source>
</evidence>
<dbReference type="PANTHER" id="PTHR45888:SF4">
    <property type="entry name" value="PHD FINGER PROTEIN 10"/>
    <property type="match status" value="1"/>
</dbReference>
<dbReference type="InterPro" id="IPR001965">
    <property type="entry name" value="Znf_PHD"/>
</dbReference>
<dbReference type="EMBL" id="KN881648">
    <property type="protein sequence ID" value="KIY51799.1"/>
    <property type="molecule type" value="Genomic_DNA"/>
</dbReference>
<proteinExistence type="predicted"/>
<dbReference type="GO" id="GO:0005634">
    <property type="term" value="C:nucleus"/>
    <property type="evidence" value="ECO:0007669"/>
    <property type="project" value="UniProtKB-SubCell"/>
</dbReference>
<dbReference type="OrthoDB" id="787137at2759"/>